<evidence type="ECO:0000313" key="1">
    <source>
        <dbReference type="EMBL" id="SVB43322.1"/>
    </source>
</evidence>
<reference evidence="1" key="1">
    <citation type="submission" date="2018-05" db="EMBL/GenBank/DDBJ databases">
        <authorList>
            <person name="Lanie J.A."/>
            <person name="Ng W.-L."/>
            <person name="Kazmierczak K.M."/>
            <person name="Andrzejewski T.M."/>
            <person name="Davidsen T.M."/>
            <person name="Wayne K.J."/>
            <person name="Tettelin H."/>
            <person name="Glass J.I."/>
            <person name="Rusch D."/>
            <person name="Podicherti R."/>
            <person name="Tsui H.-C.T."/>
            <person name="Winkler M.E."/>
        </authorList>
    </citation>
    <scope>NUCLEOTIDE SEQUENCE</scope>
</reference>
<proteinExistence type="predicted"/>
<feature type="non-terminal residue" evidence="1">
    <location>
        <position position="48"/>
    </location>
</feature>
<dbReference type="EMBL" id="UINC01041694">
    <property type="protein sequence ID" value="SVB43322.1"/>
    <property type="molecule type" value="Genomic_DNA"/>
</dbReference>
<name>A0A382DYZ7_9ZZZZ</name>
<dbReference type="AlphaFoldDB" id="A0A382DYZ7"/>
<sequence>MNKYTATLLSLIFTSFLFAQDEAVEEAEKDSLYFIFEPEELTIEVGDS</sequence>
<accession>A0A382DYZ7</accession>
<protein>
    <submittedName>
        <fullName evidence="1">Uncharacterized protein</fullName>
    </submittedName>
</protein>
<gene>
    <name evidence="1" type="ORF">METZ01_LOCUS196176</name>
</gene>
<organism evidence="1">
    <name type="scientific">marine metagenome</name>
    <dbReference type="NCBI Taxonomy" id="408172"/>
    <lineage>
        <taxon>unclassified sequences</taxon>
        <taxon>metagenomes</taxon>
        <taxon>ecological metagenomes</taxon>
    </lineage>
</organism>